<gene>
    <name evidence="5" type="ORF">BCR39DRAFT_546385</name>
</gene>
<dbReference type="STRING" id="71784.A0A1Y2APT3"/>
<dbReference type="OrthoDB" id="39175at2759"/>
<feature type="compositionally biased region" description="Polar residues" evidence="3">
    <location>
        <begin position="198"/>
        <end position="213"/>
    </location>
</feature>
<dbReference type="SMART" id="SM00906">
    <property type="entry name" value="Fungal_trans"/>
    <property type="match status" value="1"/>
</dbReference>
<protein>
    <submittedName>
        <fullName evidence="5">Fungal-specific transcription factor domain-domain-containing protein</fullName>
    </submittedName>
</protein>
<keyword evidence="2" id="KW-0539">Nucleus</keyword>
<dbReference type="InterPro" id="IPR036864">
    <property type="entry name" value="Zn2-C6_fun-type_DNA-bd_sf"/>
</dbReference>
<dbReference type="SUPFAM" id="SSF57701">
    <property type="entry name" value="Zn2/Cys6 DNA-binding domain"/>
    <property type="match status" value="1"/>
</dbReference>
<dbReference type="InterPro" id="IPR001138">
    <property type="entry name" value="Zn2Cys6_DnaBD"/>
</dbReference>
<dbReference type="CDD" id="cd12148">
    <property type="entry name" value="fungal_TF_MHR"/>
    <property type="match status" value="1"/>
</dbReference>
<evidence type="ECO:0000313" key="5">
    <source>
        <dbReference type="EMBL" id="ORY24551.1"/>
    </source>
</evidence>
<evidence type="ECO:0000256" key="2">
    <source>
        <dbReference type="ARBA" id="ARBA00023242"/>
    </source>
</evidence>
<dbReference type="InParanoid" id="A0A1Y2APT3"/>
<evidence type="ECO:0000256" key="3">
    <source>
        <dbReference type="SAM" id="MobiDB-lite"/>
    </source>
</evidence>
<feature type="compositionally biased region" description="Basic and acidic residues" evidence="3">
    <location>
        <begin position="1"/>
        <end position="11"/>
    </location>
</feature>
<dbReference type="SMART" id="SM00066">
    <property type="entry name" value="GAL4"/>
    <property type="match status" value="1"/>
</dbReference>
<dbReference type="EMBL" id="MCFC01000066">
    <property type="protein sequence ID" value="ORY24551.1"/>
    <property type="molecule type" value="Genomic_DNA"/>
</dbReference>
<organism evidence="5 6">
    <name type="scientific">Naematelia encephala</name>
    <dbReference type="NCBI Taxonomy" id="71784"/>
    <lineage>
        <taxon>Eukaryota</taxon>
        <taxon>Fungi</taxon>
        <taxon>Dikarya</taxon>
        <taxon>Basidiomycota</taxon>
        <taxon>Agaricomycotina</taxon>
        <taxon>Tremellomycetes</taxon>
        <taxon>Tremellales</taxon>
        <taxon>Naemateliaceae</taxon>
        <taxon>Naematelia</taxon>
    </lineage>
</organism>
<evidence type="ECO:0000256" key="1">
    <source>
        <dbReference type="ARBA" id="ARBA00022723"/>
    </source>
</evidence>
<dbReference type="Pfam" id="PF00172">
    <property type="entry name" value="Zn_clus"/>
    <property type="match status" value="1"/>
</dbReference>
<dbReference type="GO" id="GO:0008270">
    <property type="term" value="F:zinc ion binding"/>
    <property type="evidence" value="ECO:0007669"/>
    <property type="project" value="InterPro"/>
</dbReference>
<dbReference type="PANTHER" id="PTHR46910">
    <property type="entry name" value="TRANSCRIPTION FACTOR PDR1"/>
    <property type="match status" value="1"/>
</dbReference>
<keyword evidence="6" id="KW-1185">Reference proteome</keyword>
<sequence>MAPPDRARQTSEVDQETGSARKRRRTAQACAPCRAKKTKCDGHHPICTPCRDLGVLCSYPLDSSGTNTGVVLVSKNYMEALETRLQKLESQLREANETALSIGPSGAIFQPQRLPSGDSAVQPDIRDEVESMVYDVGGPAHSSSSPPIHGPMAEISQSSPATLSRGVDVFIREDTLRTSPMAGPNENPYKKGADGQDALTTASSSNRIVGSNSREVIGPRSAGVDGMGLLPSLAYDFEVPSQTNVMGQPVMTEISSIAPDQECYGDTSGISFHSLLLNTLLPGYKCLESSEDPRGLSGAAFGEVTGFLGLGTSTEGEFFVQPQDLPTRNEAHGMWDFFVNNTHRIYPFVAMETLMQSYLGLLLAVETQKPVNGQEPSSSWTASNAPFEPQDCLRKQSNQPTLALHFLIFALVQSLSERPPPTGKDVYRVALRLLRKHIDWPHSTIKAQVLLFGTMLMQGVDCLSLGWDLLGYAIRTAYAIGLHDGSKAKDLTPLEKEIRSRVWWGCFTFDRLLTVSIGRPSSITTKTSTLPLPSPLRGEHPSAIRFFCESIRLYSALSDLVTEPPALSSLRSTTADSIQTAALAAYKLEKEYAHWSDSVCSELRLSLNGFMDPLGVVLALRGMTMRLLLHRPIVLAAIRQQCGMQSRAGSPEETDQKPLQRTMEIQQRSFAFGLSLAAVIETATMTVWLLEKGGTGVGALSAPWYQLFYATNAFMTLVAVFLLDLTQWESFIKTPGTEMTSALYKAQGIVKHISAKYNRPNARRALMIIDHLLQALVIPGQHRFDPATATITTATVPSQGSVNRVENPNNAGQTMSSGVLMNGEPLDLGDPGGLEGLPHLDFDELYRTLDLDVPPQAAMAMNWF</sequence>
<feature type="domain" description="Zn(2)-C6 fungal-type" evidence="4">
    <location>
        <begin position="29"/>
        <end position="59"/>
    </location>
</feature>
<dbReference type="Gene3D" id="4.10.240.10">
    <property type="entry name" value="Zn(2)-C6 fungal-type DNA-binding domain"/>
    <property type="match status" value="1"/>
</dbReference>
<reference evidence="5 6" key="1">
    <citation type="submission" date="2016-07" db="EMBL/GenBank/DDBJ databases">
        <title>Pervasive Adenine N6-methylation of Active Genes in Fungi.</title>
        <authorList>
            <consortium name="DOE Joint Genome Institute"/>
            <person name="Mondo S.J."/>
            <person name="Dannebaum R.O."/>
            <person name="Kuo R.C."/>
            <person name="Labutti K."/>
            <person name="Haridas S."/>
            <person name="Kuo A."/>
            <person name="Salamov A."/>
            <person name="Ahrendt S.R."/>
            <person name="Lipzen A."/>
            <person name="Sullivan W."/>
            <person name="Andreopoulos W.B."/>
            <person name="Clum A."/>
            <person name="Lindquist E."/>
            <person name="Daum C."/>
            <person name="Ramamoorthy G.K."/>
            <person name="Gryganskyi A."/>
            <person name="Culley D."/>
            <person name="Magnuson J.K."/>
            <person name="James T.Y."/>
            <person name="O'Malley M.A."/>
            <person name="Stajich J.E."/>
            <person name="Spatafora J.W."/>
            <person name="Visel A."/>
            <person name="Grigoriev I.V."/>
        </authorList>
    </citation>
    <scope>NUCLEOTIDE SEQUENCE [LARGE SCALE GENOMIC DNA]</scope>
    <source>
        <strain evidence="5 6">68-887.2</strain>
    </source>
</reference>
<proteinExistence type="predicted"/>
<dbReference type="PANTHER" id="PTHR46910:SF1">
    <property type="entry name" value="MISCELLANEOUS ZN(II)2CYS6 TRANSCRIPTION FACTOR (EUROFUNG)-RELATED"/>
    <property type="match status" value="1"/>
</dbReference>
<evidence type="ECO:0000259" key="4">
    <source>
        <dbReference type="PROSITE" id="PS50048"/>
    </source>
</evidence>
<feature type="region of interest" description="Disordered" evidence="3">
    <location>
        <begin position="1"/>
        <end position="26"/>
    </location>
</feature>
<dbReference type="Proteomes" id="UP000193986">
    <property type="component" value="Unassembled WGS sequence"/>
</dbReference>
<feature type="region of interest" description="Disordered" evidence="3">
    <location>
        <begin position="175"/>
        <end position="213"/>
    </location>
</feature>
<keyword evidence="1" id="KW-0479">Metal-binding</keyword>
<accession>A0A1Y2APT3</accession>
<dbReference type="AlphaFoldDB" id="A0A1Y2APT3"/>
<comment type="caution">
    <text evidence="5">The sequence shown here is derived from an EMBL/GenBank/DDBJ whole genome shotgun (WGS) entry which is preliminary data.</text>
</comment>
<name>A0A1Y2APT3_9TREE</name>
<dbReference type="PROSITE" id="PS50048">
    <property type="entry name" value="ZN2_CY6_FUNGAL_2"/>
    <property type="match status" value="1"/>
</dbReference>
<dbReference type="CDD" id="cd00067">
    <property type="entry name" value="GAL4"/>
    <property type="match status" value="1"/>
</dbReference>
<evidence type="ECO:0000313" key="6">
    <source>
        <dbReference type="Proteomes" id="UP000193986"/>
    </source>
</evidence>
<dbReference type="InterPro" id="IPR050987">
    <property type="entry name" value="AtrR-like"/>
</dbReference>
<dbReference type="PROSITE" id="PS00463">
    <property type="entry name" value="ZN2_CY6_FUNGAL_1"/>
    <property type="match status" value="1"/>
</dbReference>
<dbReference type="GO" id="GO:0000981">
    <property type="term" value="F:DNA-binding transcription factor activity, RNA polymerase II-specific"/>
    <property type="evidence" value="ECO:0007669"/>
    <property type="project" value="InterPro"/>
</dbReference>
<dbReference type="GO" id="GO:0003677">
    <property type="term" value="F:DNA binding"/>
    <property type="evidence" value="ECO:0007669"/>
    <property type="project" value="InterPro"/>
</dbReference>
<dbReference type="GO" id="GO:0006351">
    <property type="term" value="P:DNA-templated transcription"/>
    <property type="evidence" value="ECO:0007669"/>
    <property type="project" value="InterPro"/>
</dbReference>
<dbReference type="Pfam" id="PF04082">
    <property type="entry name" value="Fungal_trans"/>
    <property type="match status" value="1"/>
</dbReference>
<dbReference type="InterPro" id="IPR007219">
    <property type="entry name" value="XnlR_reg_dom"/>
</dbReference>